<evidence type="ECO:0000313" key="2">
    <source>
        <dbReference type="EMBL" id="MFD2095512.1"/>
    </source>
</evidence>
<dbReference type="Proteomes" id="UP001597380">
    <property type="component" value="Unassembled WGS sequence"/>
</dbReference>
<proteinExistence type="predicted"/>
<name>A0ABW4XIZ2_9GAMM</name>
<feature type="region of interest" description="Disordered" evidence="1">
    <location>
        <begin position="65"/>
        <end position="89"/>
    </location>
</feature>
<protein>
    <submittedName>
        <fullName evidence="2">Uncharacterized protein</fullName>
    </submittedName>
</protein>
<reference evidence="3" key="1">
    <citation type="journal article" date="2019" name="Int. J. Syst. Evol. Microbiol.">
        <title>The Global Catalogue of Microorganisms (GCM) 10K type strain sequencing project: providing services to taxonomists for standard genome sequencing and annotation.</title>
        <authorList>
            <consortium name="The Broad Institute Genomics Platform"/>
            <consortium name="The Broad Institute Genome Sequencing Center for Infectious Disease"/>
            <person name="Wu L."/>
            <person name="Ma J."/>
        </authorList>
    </citation>
    <scope>NUCLEOTIDE SEQUENCE [LARGE SCALE GENOMIC DNA]</scope>
    <source>
        <strain evidence="3">CGMCC 1.10992</strain>
    </source>
</reference>
<accession>A0ABW4XIZ2</accession>
<evidence type="ECO:0000256" key="1">
    <source>
        <dbReference type="SAM" id="MobiDB-lite"/>
    </source>
</evidence>
<feature type="compositionally biased region" description="Basic and acidic residues" evidence="1">
    <location>
        <begin position="73"/>
        <end position="82"/>
    </location>
</feature>
<dbReference type="RefSeq" id="WP_345341539.1">
    <property type="nucleotide sequence ID" value="NZ_BAABLI010000028.1"/>
</dbReference>
<dbReference type="EMBL" id="JBHUHT010000009">
    <property type="protein sequence ID" value="MFD2095512.1"/>
    <property type="molecule type" value="Genomic_DNA"/>
</dbReference>
<keyword evidence="3" id="KW-1185">Reference proteome</keyword>
<sequence>MSNLIKFAVEFGSSAKLRAMSEAELIEVMESYELTQEEQAAILSREPKRLADLSNGDVYCVLFPEKPEDEEGEEKKEDKEESQNFLKAI</sequence>
<gene>
    <name evidence="2" type="ORF">ACFSJ3_05895</name>
</gene>
<organism evidence="2 3">
    <name type="scientific">Corallincola platygyrae</name>
    <dbReference type="NCBI Taxonomy" id="1193278"/>
    <lineage>
        <taxon>Bacteria</taxon>
        <taxon>Pseudomonadati</taxon>
        <taxon>Pseudomonadota</taxon>
        <taxon>Gammaproteobacteria</taxon>
        <taxon>Alteromonadales</taxon>
        <taxon>Psychromonadaceae</taxon>
        <taxon>Corallincola</taxon>
    </lineage>
</organism>
<comment type="caution">
    <text evidence="2">The sequence shown here is derived from an EMBL/GenBank/DDBJ whole genome shotgun (WGS) entry which is preliminary data.</text>
</comment>
<evidence type="ECO:0000313" key="3">
    <source>
        <dbReference type="Proteomes" id="UP001597380"/>
    </source>
</evidence>